<accession>A0ACC1P2N4</accession>
<reference evidence="1" key="1">
    <citation type="submission" date="2022-10" db="EMBL/GenBank/DDBJ databases">
        <title>Genome Sequence of Xylaria curta.</title>
        <authorList>
            <person name="Buettner E."/>
        </authorList>
    </citation>
    <scope>NUCLEOTIDE SEQUENCE</scope>
    <source>
        <strain evidence="1">Babe10</strain>
    </source>
</reference>
<gene>
    <name evidence="1" type="ORF">NUW58_g5365</name>
</gene>
<proteinExistence type="predicted"/>
<evidence type="ECO:0000313" key="2">
    <source>
        <dbReference type="Proteomes" id="UP001143856"/>
    </source>
</evidence>
<protein>
    <submittedName>
        <fullName evidence="1">Uncharacterized protein</fullName>
    </submittedName>
</protein>
<dbReference type="EMBL" id="JAPDGR010001053">
    <property type="protein sequence ID" value="KAJ2985747.1"/>
    <property type="molecule type" value="Genomic_DNA"/>
</dbReference>
<name>A0ACC1P2N4_9PEZI</name>
<sequence>MSNLLRPPTVRHTIGVLDRTLFAKTVNLAAVAITDKRKIAQWRQSLHKDNTLLGAERLANVVPHPDQTLASQGARCLLLHPKVRPTVPDTWTPLLRDGVEKQELGVVPYDLSLDYTYWSYDDVMQCLLPSDVRDEHDGFPSGFNQAGHVAHLNLRDQFLPYKKLIAQVLIDKNPGVRTVINKVTMVGTESEFRTFEYEVLAGDDDLNVEVRESECIFQFDYSKVYWNSKLEGEHRRLVHLFKPGEVVCDVMAGIGPFAVPAGKRGVFMWANDYNPESYRSLSSNIKRNKVTEYVQAFNEDGRTFIRNAADLVYAASTTGKYAVAKKKPVSRRRQHEDGGKATEERIPVPPTISHFVMNLPASAITFLPHYRGLYAGHEGLFEPHTGTKLPMVHVHCFAAKAGGEAPLLDICERITAELGFPIKLGDPEVPGEAAVLEIREVAPKKRMFCASFRLPAEVAFAPRE</sequence>
<dbReference type="Proteomes" id="UP001143856">
    <property type="component" value="Unassembled WGS sequence"/>
</dbReference>
<evidence type="ECO:0000313" key="1">
    <source>
        <dbReference type="EMBL" id="KAJ2985747.1"/>
    </source>
</evidence>
<comment type="caution">
    <text evidence="1">The sequence shown here is derived from an EMBL/GenBank/DDBJ whole genome shotgun (WGS) entry which is preliminary data.</text>
</comment>
<keyword evidence="2" id="KW-1185">Reference proteome</keyword>
<organism evidence="1 2">
    <name type="scientific">Xylaria curta</name>
    <dbReference type="NCBI Taxonomy" id="42375"/>
    <lineage>
        <taxon>Eukaryota</taxon>
        <taxon>Fungi</taxon>
        <taxon>Dikarya</taxon>
        <taxon>Ascomycota</taxon>
        <taxon>Pezizomycotina</taxon>
        <taxon>Sordariomycetes</taxon>
        <taxon>Xylariomycetidae</taxon>
        <taxon>Xylariales</taxon>
        <taxon>Xylariaceae</taxon>
        <taxon>Xylaria</taxon>
    </lineage>
</organism>